<dbReference type="Gene3D" id="3.40.50.1820">
    <property type="entry name" value="alpha/beta hydrolase"/>
    <property type="match status" value="1"/>
</dbReference>
<proteinExistence type="predicted"/>
<dbReference type="SUPFAM" id="SSF53474">
    <property type="entry name" value="alpha/beta-Hydrolases"/>
    <property type="match status" value="1"/>
</dbReference>
<comment type="caution">
    <text evidence="2">The sequence shown here is derived from an EMBL/GenBank/DDBJ whole genome shotgun (WGS) entry which is preliminary data.</text>
</comment>
<feature type="domain" description="Alpha/beta hydrolase fold-3" evidence="1">
    <location>
        <begin position="83"/>
        <end position="189"/>
    </location>
</feature>
<dbReference type="InterPro" id="IPR013094">
    <property type="entry name" value="AB_hydrolase_3"/>
</dbReference>
<evidence type="ECO:0000259" key="1">
    <source>
        <dbReference type="Pfam" id="PF07859"/>
    </source>
</evidence>
<accession>A0A9P4T6G9</accession>
<dbReference type="EMBL" id="SWKU01000033">
    <property type="protein sequence ID" value="KAF2995391.1"/>
    <property type="molecule type" value="Genomic_DNA"/>
</dbReference>
<dbReference type="AlphaFoldDB" id="A0A9P4T6G9"/>
<gene>
    <name evidence="2" type="ORF">E8E13_004357</name>
</gene>
<sequence>MFSRSCLSRAYTPIKPSLRSIRPTLCSSIIDACATRAYSIVTSLPRVEHFDVQCRSSGSIKLDVYHALDKSSPVIIYLPPGPVVPQNLEVEEGIIAALHASSAATIVRINYRASPQHQFPTPYQDVLYGYDWIQDNLLVDGAQRPYAARLGVHGELMGGSIATMLGLTECRVGESRIVAAAVNNPIVDWVFPDSLGPINPSELPEPTSGDETAFPAEDDMLAPSSALKNAVSLPKSTKQRKRRKNAVPLTSWQAWSHNHLLPTHPLTSLRHTLFRRQDDIFDRFASPIHFFRSPHAQLIHPQSSSPTINDPDYGLDVETQLTLSHYTSFHSQEHPQHEPLGPPSLTRVRSYARVYPQAGSGKLALPCWRITTGSQSPLNDQAAELAKVLRRSIARHSMKSATGRTRAHDSAEKQFYEDYAEERVAFASLEGGVGLWTMQQQAFGIGNGNGNGDKGSSTGVGEVGAWMKQQLEDA</sequence>
<keyword evidence="3" id="KW-1185">Reference proteome</keyword>
<evidence type="ECO:0000313" key="2">
    <source>
        <dbReference type="EMBL" id="KAF2995391.1"/>
    </source>
</evidence>
<dbReference type="Proteomes" id="UP000801428">
    <property type="component" value="Unassembled WGS sequence"/>
</dbReference>
<dbReference type="InterPro" id="IPR029058">
    <property type="entry name" value="AB_hydrolase_fold"/>
</dbReference>
<protein>
    <recommendedName>
        <fullName evidence="1">Alpha/beta hydrolase fold-3 domain-containing protein</fullName>
    </recommendedName>
</protein>
<evidence type="ECO:0000313" key="3">
    <source>
        <dbReference type="Proteomes" id="UP000801428"/>
    </source>
</evidence>
<organism evidence="2 3">
    <name type="scientific">Curvularia kusanoi</name>
    <name type="common">Cochliobolus kusanoi</name>
    <dbReference type="NCBI Taxonomy" id="90978"/>
    <lineage>
        <taxon>Eukaryota</taxon>
        <taxon>Fungi</taxon>
        <taxon>Dikarya</taxon>
        <taxon>Ascomycota</taxon>
        <taxon>Pezizomycotina</taxon>
        <taxon>Dothideomycetes</taxon>
        <taxon>Pleosporomycetidae</taxon>
        <taxon>Pleosporales</taxon>
        <taxon>Pleosporineae</taxon>
        <taxon>Pleosporaceae</taxon>
        <taxon>Curvularia</taxon>
    </lineage>
</organism>
<reference evidence="2" key="1">
    <citation type="submission" date="2019-04" db="EMBL/GenBank/DDBJ databases">
        <title>Sequencing of skin fungus with MAO and IRED activity.</title>
        <authorList>
            <person name="Marsaioli A.J."/>
            <person name="Bonatto J.M.C."/>
            <person name="Reis Junior O."/>
        </authorList>
    </citation>
    <scope>NUCLEOTIDE SEQUENCE</scope>
    <source>
        <strain evidence="2">30M1</strain>
    </source>
</reference>
<dbReference type="OrthoDB" id="5396420at2759"/>
<name>A0A9P4T6G9_CURKU</name>
<dbReference type="Pfam" id="PF07859">
    <property type="entry name" value="Abhydrolase_3"/>
    <property type="match status" value="1"/>
</dbReference>
<dbReference type="GO" id="GO:0016787">
    <property type="term" value="F:hydrolase activity"/>
    <property type="evidence" value="ECO:0007669"/>
    <property type="project" value="InterPro"/>
</dbReference>